<gene>
    <name evidence="3" type="ORF">INT48_001338</name>
</gene>
<dbReference type="InterPro" id="IPR036908">
    <property type="entry name" value="RlpA-like_sf"/>
</dbReference>
<dbReference type="PANTHER" id="PTHR31836:SF28">
    <property type="entry name" value="SRCR DOMAIN-CONTAINING PROTEIN-RELATED"/>
    <property type="match status" value="1"/>
</dbReference>
<dbReference type="SUPFAM" id="SSF50685">
    <property type="entry name" value="Barwin-like endoglucanases"/>
    <property type="match status" value="1"/>
</dbReference>
<feature type="chain" id="PRO_5034120090" description="RlpA-like protein double-psi beta-barrel domain-containing protein" evidence="2">
    <location>
        <begin position="24"/>
        <end position="141"/>
    </location>
</feature>
<dbReference type="InterPro" id="IPR051477">
    <property type="entry name" value="Expansin_CellWall"/>
</dbReference>
<evidence type="ECO:0000256" key="1">
    <source>
        <dbReference type="ARBA" id="ARBA00022729"/>
    </source>
</evidence>
<dbReference type="Gene3D" id="2.40.40.10">
    <property type="entry name" value="RlpA-like domain"/>
    <property type="match status" value="1"/>
</dbReference>
<proteinExistence type="predicted"/>
<evidence type="ECO:0000256" key="2">
    <source>
        <dbReference type="SAM" id="SignalP"/>
    </source>
</evidence>
<dbReference type="AlphaFoldDB" id="A0A8H7STZ4"/>
<evidence type="ECO:0008006" key="5">
    <source>
        <dbReference type="Google" id="ProtNLM"/>
    </source>
</evidence>
<feature type="signal peptide" evidence="2">
    <location>
        <begin position="1"/>
        <end position="23"/>
    </location>
</feature>
<dbReference type="EMBL" id="JAEPRE010000019">
    <property type="protein sequence ID" value="KAG2236275.1"/>
    <property type="molecule type" value="Genomic_DNA"/>
</dbReference>
<organism evidence="3 4">
    <name type="scientific">Thamnidium elegans</name>
    <dbReference type="NCBI Taxonomy" id="101142"/>
    <lineage>
        <taxon>Eukaryota</taxon>
        <taxon>Fungi</taxon>
        <taxon>Fungi incertae sedis</taxon>
        <taxon>Mucoromycota</taxon>
        <taxon>Mucoromycotina</taxon>
        <taxon>Mucoromycetes</taxon>
        <taxon>Mucorales</taxon>
        <taxon>Mucorineae</taxon>
        <taxon>Mucoraceae</taxon>
        <taxon>Thamnidium</taxon>
    </lineage>
</organism>
<dbReference type="OrthoDB" id="406505at2759"/>
<sequence>MNKIVFLVLLLVCSISFVQHTEARPLDIVGAATRKLFEILGKATYYDVEAGVGSCGIQSSHSDHVVAVNHGQMENGPNPNKNPKCNQKVKINGPNGKNIEAEVVDTCPGCPNGCLDMSTSLFELVCGNLDLGVCSINWDFV</sequence>
<keyword evidence="1 2" id="KW-0732">Signal</keyword>
<dbReference type="Proteomes" id="UP000613177">
    <property type="component" value="Unassembled WGS sequence"/>
</dbReference>
<name>A0A8H7STZ4_9FUNG</name>
<dbReference type="CDD" id="cd22191">
    <property type="entry name" value="DPBB_RlpA_EXP_N-like"/>
    <property type="match status" value="1"/>
</dbReference>
<evidence type="ECO:0000313" key="3">
    <source>
        <dbReference type="EMBL" id="KAG2236275.1"/>
    </source>
</evidence>
<reference evidence="3" key="1">
    <citation type="submission" date="2021-01" db="EMBL/GenBank/DDBJ databases">
        <title>Metabolic potential, ecology and presence of endohyphal bacteria is reflected in genomic diversity of Mucoromycotina.</title>
        <authorList>
            <person name="Muszewska A."/>
            <person name="Okrasinska A."/>
            <person name="Steczkiewicz K."/>
            <person name="Drgas O."/>
            <person name="Orlowska M."/>
            <person name="Perlinska-Lenart U."/>
            <person name="Aleksandrzak-Piekarczyk T."/>
            <person name="Szatraj K."/>
            <person name="Zielenkiewicz U."/>
            <person name="Pilsyk S."/>
            <person name="Malc E."/>
            <person name="Mieczkowski P."/>
            <person name="Kruszewska J.S."/>
            <person name="Biernat P."/>
            <person name="Pawlowska J."/>
        </authorList>
    </citation>
    <scope>NUCLEOTIDE SEQUENCE</scope>
    <source>
        <strain evidence="3">WA0000018081</strain>
    </source>
</reference>
<accession>A0A8H7STZ4</accession>
<evidence type="ECO:0000313" key="4">
    <source>
        <dbReference type="Proteomes" id="UP000613177"/>
    </source>
</evidence>
<dbReference type="PANTHER" id="PTHR31836">
    <property type="match status" value="1"/>
</dbReference>
<keyword evidence="4" id="KW-1185">Reference proteome</keyword>
<comment type="caution">
    <text evidence="3">The sequence shown here is derived from an EMBL/GenBank/DDBJ whole genome shotgun (WGS) entry which is preliminary data.</text>
</comment>
<protein>
    <recommendedName>
        <fullName evidence="5">RlpA-like protein double-psi beta-barrel domain-containing protein</fullName>
    </recommendedName>
</protein>